<dbReference type="Proteomes" id="UP001228905">
    <property type="component" value="Unassembled WGS sequence"/>
</dbReference>
<proteinExistence type="predicted"/>
<evidence type="ECO:0000313" key="2">
    <source>
        <dbReference type="EMBL" id="MDQ0462373.1"/>
    </source>
</evidence>
<sequence length="194" mass="20660">MKRFTVSLAALIALVAVQHSMAAQPPQPGAAVSPPPTAERLEVRRRVIEDSLALHSRLRGDAGLVVDPPGDSVIRIARMPAGVAVATATSLVAVRSPSGWRLEAISVDEMCFACASQAPRIVAVPDDDGRRIDALLAERDFYAQPVDITHPGAYDGEVVYVEVRTPAGRWNGMQFKGLEGQAGALAEILFRLVG</sequence>
<comment type="caution">
    <text evidence="2">The sequence shown here is derived from an EMBL/GenBank/DDBJ whole genome shotgun (WGS) entry which is preliminary data.</text>
</comment>
<keyword evidence="1" id="KW-0732">Signal</keyword>
<feature type="chain" id="PRO_5045095171" evidence="1">
    <location>
        <begin position="23"/>
        <end position="194"/>
    </location>
</feature>
<evidence type="ECO:0000256" key="1">
    <source>
        <dbReference type="SAM" id="SignalP"/>
    </source>
</evidence>
<protein>
    <submittedName>
        <fullName evidence="2">Uncharacterized protein</fullName>
    </submittedName>
</protein>
<gene>
    <name evidence="2" type="ORF">QO010_000121</name>
</gene>
<organism evidence="2 3">
    <name type="scientific">Caulobacter ginsengisoli</name>
    <dbReference type="NCBI Taxonomy" id="400775"/>
    <lineage>
        <taxon>Bacteria</taxon>
        <taxon>Pseudomonadati</taxon>
        <taxon>Pseudomonadota</taxon>
        <taxon>Alphaproteobacteria</taxon>
        <taxon>Caulobacterales</taxon>
        <taxon>Caulobacteraceae</taxon>
        <taxon>Caulobacter</taxon>
    </lineage>
</organism>
<reference evidence="2 3" key="1">
    <citation type="submission" date="2023-07" db="EMBL/GenBank/DDBJ databases">
        <title>Genomic Encyclopedia of Type Strains, Phase IV (KMG-IV): sequencing the most valuable type-strain genomes for metagenomic binning, comparative biology and taxonomic classification.</title>
        <authorList>
            <person name="Goeker M."/>
        </authorList>
    </citation>
    <scope>NUCLEOTIDE SEQUENCE [LARGE SCALE GENOMIC DNA]</scope>
    <source>
        <strain evidence="2 3">DSM 18695</strain>
    </source>
</reference>
<dbReference type="EMBL" id="JAUSVS010000001">
    <property type="protein sequence ID" value="MDQ0462373.1"/>
    <property type="molecule type" value="Genomic_DNA"/>
</dbReference>
<evidence type="ECO:0000313" key="3">
    <source>
        <dbReference type="Proteomes" id="UP001228905"/>
    </source>
</evidence>
<accession>A0ABU0IMK3</accession>
<feature type="signal peptide" evidence="1">
    <location>
        <begin position="1"/>
        <end position="22"/>
    </location>
</feature>
<name>A0ABU0IMK3_9CAUL</name>
<keyword evidence="3" id="KW-1185">Reference proteome</keyword>
<dbReference type="RefSeq" id="WP_307344634.1">
    <property type="nucleotide sequence ID" value="NZ_JAUSVS010000001.1"/>
</dbReference>